<dbReference type="GeneID" id="3230566"/>
<name>Q3ZA38_DEHM1</name>
<dbReference type="HOGENOM" id="CLU_2715672_0_0_0"/>
<dbReference type="Proteomes" id="UP000008289">
    <property type="component" value="Chromosome"/>
</dbReference>
<keyword evidence="1" id="KW-0812">Transmembrane</keyword>
<keyword evidence="3" id="KW-1185">Reference proteome</keyword>
<dbReference type="EMBL" id="CP000027">
    <property type="protein sequence ID" value="AAW40600.1"/>
    <property type="molecule type" value="Genomic_DNA"/>
</dbReference>
<feature type="transmembrane region" description="Helical" evidence="1">
    <location>
        <begin position="12"/>
        <end position="34"/>
    </location>
</feature>
<evidence type="ECO:0000313" key="2">
    <source>
        <dbReference type="EMBL" id="AAW40600.1"/>
    </source>
</evidence>
<dbReference type="RefSeq" id="WP_010935966.1">
    <property type="nucleotide sequence ID" value="NC_002936.3"/>
</dbReference>
<evidence type="ECO:0000313" key="3">
    <source>
        <dbReference type="Proteomes" id="UP000008289"/>
    </source>
</evidence>
<dbReference type="eggNOG" id="ENOG5030TSI">
    <property type="taxonomic scope" value="Bacteria"/>
</dbReference>
<evidence type="ECO:0000256" key="1">
    <source>
        <dbReference type="SAM" id="Phobius"/>
    </source>
</evidence>
<protein>
    <submittedName>
        <fullName evidence="2">Reductive dehalogenase anchoring protein, putative</fullName>
    </submittedName>
</protein>
<keyword evidence="1" id="KW-0472">Membrane</keyword>
<organism evidence="2 3">
    <name type="scientific">Dehalococcoides mccartyi (strain ATCC BAA-2266 / KCTC 15142 / 195)</name>
    <name type="common">Dehalococcoides ethenogenes (strain 195)</name>
    <dbReference type="NCBI Taxonomy" id="243164"/>
    <lineage>
        <taxon>Bacteria</taxon>
        <taxon>Bacillati</taxon>
        <taxon>Chloroflexota</taxon>
        <taxon>Dehalococcoidia</taxon>
        <taxon>Dehalococcoidales</taxon>
        <taxon>Dehalococcoidaceae</taxon>
        <taxon>Dehalococcoides</taxon>
    </lineage>
</organism>
<dbReference type="InParanoid" id="Q3ZA38"/>
<dbReference type="AlphaFoldDB" id="Q3ZA38"/>
<dbReference type="KEGG" id="det:DET0163"/>
<keyword evidence="1" id="KW-1133">Transmembrane helix</keyword>
<gene>
    <name evidence="2" type="ordered locus">DET0163</name>
</gene>
<reference evidence="2 3" key="1">
    <citation type="journal article" date="2005" name="Science">
        <title>Genome sequence of the PCE-dechlorinating bacterium Dehalococcoides ethenogenes.</title>
        <authorList>
            <person name="Seshadri R."/>
            <person name="Adrian L."/>
            <person name="Fouts D.E."/>
            <person name="Eisen J.A."/>
            <person name="Phillippy A.M."/>
            <person name="Methe B.A."/>
            <person name="Ward N.L."/>
            <person name="Nelson W.C."/>
            <person name="Deboy R.T."/>
            <person name="Khouri H.M."/>
            <person name="Kolonay J.F."/>
            <person name="Dodson R.J."/>
            <person name="Daugherty S.C."/>
            <person name="Brinkac L.M."/>
            <person name="Sullivan S.A."/>
            <person name="Madupu R."/>
            <person name="Nelson K.E."/>
            <person name="Kang K.H."/>
            <person name="Impraim M."/>
            <person name="Tran K."/>
            <person name="Robinson J.M."/>
            <person name="Forberger H.A."/>
            <person name="Fraser C.M."/>
            <person name="Zinder S.H."/>
            <person name="Heidelberg J.F."/>
        </authorList>
    </citation>
    <scope>NUCLEOTIDE SEQUENCE [LARGE SCALE GENOMIC DNA]</scope>
    <source>
        <strain evidence="3">ATCC BAA-2266 / KCTC 15142 / 195</strain>
    </source>
</reference>
<sequence length="76" mass="8527">MKINLDIKWYQWIFGMLSSALAVLFVHDGFATFTEQEPQAIGVIALLVGGALLTTLCLTFGLRWSIRKIGRNTNQK</sequence>
<feature type="transmembrane region" description="Helical" evidence="1">
    <location>
        <begin position="40"/>
        <end position="62"/>
    </location>
</feature>
<proteinExistence type="predicted"/>
<accession>Q3ZA38</accession>
<dbReference type="STRING" id="243164.DET0163"/>